<accession>A0A3S3ZWK7</accession>
<protein>
    <submittedName>
        <fullName evidence="2">Alpha/beta hydrolase</fullName>
    </submittedName>
</protein>
<evidence type="ECO:0000259" key="1">
    <source>
        <dbReference type="Pfam" id="PF12697"/>
    </source>
</evidence>
<dbReference type="GO" id="GO:0004806">
    <property type="term" value="F:triacylglycerol lipase activity"/>
    <property type="evidence" value="ECO:0007669"/>
    <property type="project" value="TreeGrafter"/>
</dbReference>
<dbReference type="InterPro" id="IPR050471">
    <property type="entry name" value="AB_hydrolase"/>
</dbReference>
<dbReference type="Gene3D" id="3.40.50.1820">
    <property type="entry name" value="alpha/beta hydrolase"/>
    <property type="match status" value="1"/>
</dbReference>
<reference evidence="2 3" key="1">
    <citation type="submission" date="2018-12" db="EMBL/GenBank/DDBJ databases">
        <authorList>
            <person name="Li F."/>
        </authorList>
    </citation>
    <scope>NUCLEOTIDE SEQUENCE [LARGE SCALE GENOMIC DNA]</scope>
    <source>
        <strain evidence="2 3">8H24J-4-2</strain>
    </source>
</reference>
<feature type="domain" description="AB hydrolase-1" evidence="1">
    <location>
        <begin position="47"/>
        <end position="276"/>
    </location>
</feature>
<dbReference type="Pfam" id="PF12697">
    <property type="entry name" value="Abhydrolase_6"/>
    <property type="match status" value="1"/>
</dbReference>
<dbReference type="SUPFAM" id="SSF53474">
    <property type="entry name" value="alpha/beta-Hydrolases"/>
    <property type="match status" value="1"/>
</dbReference>
<dbReference type="GO" id="GO:0046503">
    <property type="term" value="P:glycerolipid catabolic process"/>
    <property type="evidence" value="ECO:0007669"/>
    <property type="project" value="TreeGrafter"/>
</dbReference>
<dbReference type="InterPro" id="IPR029058">
    <property type="entry name" value="AB_hydrolase_fold"/>
</dbReference>
<evidence type="ECO:0000313" key="2">
    <source>
        <dbReference type="EMBL" id="RWZ68222.1"/>
    </source>
</evidence>
<dbReference type="EMBL" id="RZNC01000001">
    <property type="protein sequence ID" value="RWZ68222.1"/>
    <property type="molecule type" value="Genomic_DNA"/>
</dbReference>
<dbReference type="PANTHER" id="PTHR43433">
    <property type="entry name" value="HYDROLASE, ALPHA/BETA FOLD FAMILY PROTEIN"/>
    <property type="match status" value="1"/>
</dbReference>
<evidence type="ECO:0000313" key="3">
    <source>
        <dbReference type="Proteomes" id="UP000288603"/>
    </source>
</evidence>
<dbReference type="Proteomes" id="UP000288603">
    <property type="component" value="Unassembled WGS sequence"/>
</dbReference>
<sequence length="292" mass="30782">MTVSLAPIDHFGGLPMRPGSEAFALELPVGRLTALRAAPVGEARGVVLWVPGFTGSKEDAHEILPRLAEAGWDAWAYSQRGQADSARPTDDDYSLDALAGDAVEVARIVGDGAPVHLIGHSLGGVVARAAVVHAPGAFASLTMLCSGPKGWPGRHNDTTETVAQAGSIGLWERDNPDKVGASDEEIGAFEAFFRHRAAATANQNLLQGASILRSEDDTTEDLRATGVPVLVAHGEDDDKWPIDWQRDMADRLGARYVVIPGGAHSPQAEAPEATLDTLTSFYSSLSSPVSHP</sequence>
<dbReference type="RefSeq" id="WP_128497493.1">
    <property type="nucleotide sequence ID" value="NZ_RZNC01000001.1"/>
</dbReference>
<dbReference type="AlphaFoldDB" id="A0A3S3ZWK7"/>
<gene>
    <name evidence="2" type="ORF">ELQ92_03040</name>
</gene>
<proteinExistence type="predicted"/>
<organism evidence="2 3">
    <name type="scientific">Labedella populi</name>
    <dbReference type="NCBI Taxonomy" id="2498850"/>
    <lineage>
        <taxon>Bacteria</taxon>
        <taxon>Bacillati</taxon>
        <taxon>Actinomycetota</taxon>
        <taxon>Actinomycetes</taxon>
        <taxon>Micrococcales</taxon>
        <taxon>Microbacteriaceae</taxon>
        <taxon>Labedella</taxon>
    </lineage>
</organism>
<keyword evidence="3" id="KW-1185">Reference proteome</keyword>
<keyword evidence="2" id="KW-0378">Hydrolase</keyword>
<dbReference type="PANTHER" id="PTHR43433:SF5">
    <property type="entry name" value="AB HYDROLASE-1 DOMAIN-CONTAINING PROTEIN"/>
    <property type="match status" value="1"/>
</dbReference>
<name>A0A3S3ZWK7_9MICO</name>
<dbReference type="OrthoDB" id="3211023at2"/>
<comment type="caution">
    <text evidence="2">The sequence shown here is derived from an EMBL/GenBank/DDBJ whole genome shotgun (WGS) entry which is preliminary data.</text>
</comment>
<dbReference type="InterPro" id="IPR000073">
    <property type="entry name" value="AB_hydrolase_1"/>
</dbReference>